<feature type="domain" description="N-acetyltransferase" evidence="1">
    <location>
        <begin position="5"/>
        <end position="153"/>
    </location>
</feature>
<gene>
    <name evidence="2" type="ORF">AVW11_21060</name>
</gene>
<proteinExistence type="predicted"/>
<keyword evidence="3" id="KW-1185">Reference proteome</keyword>
<sequence>MSAEPRVLGFAEADVPAALAVQVADLEAEAWPGSTPGHDPALAPRTLLLLDDEGAVAAALALLYKGIPLAGRTYRAAGLSSVVTRSALRGQGFGGRLVAAARAELAADPAVDLALFSCDRPLAPFYEAAGFAPLPGTVLVGGTPGDPLATDAPGFDKAVMAAFFTETPAADRAAFTAVRVPLHPGSVDRLW</sequence>
<protein>
    <recommendedName>
        <fullName evidence="1">N-acetyltransferase domain-containing protein</fullName>
    </recommendedName>
</protein>
<dbReference type="InterPro" id="IPR000182">
    <property type="entry name" value="GNAT_dom"/>
</dbReference>
<dbReference type="InterPro" id="IPR016181">
    <property type="entry name" value="Acyl_CoA_acyltransferase"/>
</dbReference>
<evidence type="ECO:0000313" key="3">
    <source>
        <dbReference type="Proteomes" id="UP000187151"/>
    </source>
</evidence>
<dbReference type="PROSITE" id="PS51186">
    <property type="entry name" value="GNAT"/>
    <property type="match status" value="1"/>
</dbReference>
<reference evidence="2 3" key="1">
    <citation type="submission" date="2016-01" db="EMBL/GenBank/DDBJ databases">
        <title>Streptomyces amritsarensis strain MTCC 11845 genome sequencing and assembly.</title>
        <authorList>
            <person name="Sharma D."/>
            <person name="Nair G.R."/>
            <person name="Kaur G."/>
            <person name="Manhas R.K."/>
            <person name="Mayilraj S."/>
        </authorList>
    </citation>
    <scope>NUCLEOTIDE SEQUENCE [LARGE SCALE GENOMIC DNA]</scope>
    <source>
        <strain evidence="2 3">MTCC 11845</strain>
    </source>
</reference>
<dbReference type="SUPFAM" id="SSF55729">
    <property type="entry name" value="Acyl-CoA N-acyltransferases (Nat)"/>
    <property type="match status" value="1"/>
</dbReference>
<dbReference type="Gene3D" id="3.40.630.30">
    <property type="match status" value="1"/>
</dbReference>
<dbReference type="Pfam" id="PF13527">
    <property type="entry name" value="Acetyltransf_9"/>
    <property type="match status" value="1"/>
</dbReference>
<name>A0ABX3G1M8_9ACTN</name>
<organism evidence="2 3">
    <name type="scientific">Streptomyces amritsarensis</name>
    <dbReference type="NCBI Taxonomy" id="681158"/>
    <lineage>
        <taxon>Bacteria</taxon>
        <taxon>Bacillati</taxon>
        <taxon>Actinomycetota</taxon>
        <taxon>Actinomycetes</taxon>
        <taxon>Kitasatosporales</taxon>
        <taxon>Streptomycetaceae</taxon>
        <taxon>Streptomyces</taxon>
    </lineage>
</organism>
<evidence type="ECO:0000259" key="1">
    <source>
        <dbReference type="PROSITE" id="PS51186"/>
    </source>
</evidence>
<comment type="caution">
    <text evidence="2">The sequence shown here is derived from an EMBL/GenBank/DDBJ whole genome shotgun (WGS) entry which is preliminary data.</text>
</comment>
<accession>A0ABX3G1M8</accession>
<evidence type="ECO:0000313" key="2">
    <source>
        <dbReference type="EMBL" id="OLZ63186.1"/>
    </source>
</evidence>
<dbReference type="EMBL" id="MQUR01000051">
    <property type="protein sequence ID" value="OLZ63186.1"/>
    <property type="molecule type" value="Genomic_DNA"/>
</dbReference>
<dbReference type="Proteomes" id="UP000187151">
    <property type="component" value="Unassembled WGS sequence"/>
</dbReference>
<dbReference type="RefSeq" id="WP_060178259.1">
    <property type="nucleotide sequence ID" value="NZ_MQUR01000051.1"/>
</dbReference>